<proteinExistence type="inferred from homology"/>
<dbReference type="Gene3D" id="3.40.50.12780">
    <property type="entry name" value="N-terminal domain of ligase-like"/>
    <property type="match status" value="1"/>
</dbReference>
<comment type="similarity">
    <text evidence="1">Belongs to the ATP-dependent AMP-binding enzyme family.</text>
</comment>
<dbReference type="GO" id="GO:0070013">
    <property type="term" value="C:intracellular organelle lumen"/>
    <property type="evidence" value="ECO:0007669"/>
    <property type="project" value="UniProtKB-ARBA"/>
</dbReference>
<dbReference type="InterPro" id="IPR032387">
    <property type="entry name" value="ACAS_N"/>
</dbReference>
<keyword evidence="6" id="KW-1185">Reference proteome</keyword>
<evidence type="ECO:0000259" key="3">
    <source>
        <dbReference type="Pfam" id="PF13193"/>
    </source>
</evidence>
<dbReference type="PANTHER" id="PTHR43347:SF3">
    <property type="entry name" value="ACYL-COA SYNTHETASE SHORT-CHAIN FAMILY MEMBER 3, MITOCHONDRIAL"/>
    <property type="match status" value="1"/>
</dbReference>
<gene>
    <name evidence="5" type="ORF">FHY64_09875</name>
</gene>
<feature type="domain" description="AMP-binding enzyme C-terminal" evidence="3">
    <location>
        <begin position="509"/>
        <end position="587"/>
    </location>
</feature>
<dbReference type="InterPro" id="IPR025110">
    <property type="entry name" value="AMP-bd_C"/>
</dbReference>
<dbReference type="Pfam" id="PF16177">
    <property type="entry name" value="ACAS_N"/>
    <property type="match status" value="1"/>
</dbReference>
<dbReference type="InterPro" id="IPR045851">
    <property type="entry name" value="AMP-bd_C_sf"/>
</dbReference>
<dbReference type="Pfam" id="PF13193">
    <property type="entry name" value="AMP-binding_C"/>
    <property type="match status" value="1"/>
</dbReference>
<dbReference type="OrthoDB" id="9803968at2"/>
<name>A0A5C5GI61_9RHOB</name>
<evidence type="ECO:0000259" key="2">
    <source>
        <dbReference type="Pfam" id="PF00501"/>
    </source>
</evidence>
<dbReference type="Gene3D" id="3.30.300.30">
    <property type="match status" value="1"/>
</dbReference>
<protein>
    <submittedName>
        <fullName evidence="5">Propionyl-CoA synthetase</fullName>
    </submittedName>
</protein>
<dbReference type="AlphaFoldDB" id="A0A5C5GI61"/>
<sequence length="630" mass="69038">MGYREVYEGWKADPDKFWMEAAKAIDWDREPTKALSGEAPVHEWFADGMVNTCWNAVDRHVEAGRGEQVAIIHDSPVTRTKREITYYELRNRVATLAGALKAKGIEKGDRVVIYMPMIPEALEAMLACARLGAIHSVVFGGFASHELAVRIDDAKPKCIIAAACGIEPGRVIHYKPLLDGALEQSDHQPEFCVILQREQEVAKLTEGRDVNWHGFQYGVEPADCVPVEGNHPAYILYTSGTTGQPKGVVRPTGGHLVALNWTMKNIYGVEPGEVFWAASDVGWVVGHSYICYAPLIHGNTTIVFEGKPVGTPDAATFWRVISEHRVASFFTAPTALRAIKRDDPKGELIQDYDISCLRALYLAGERADPDTIEWAQTVMNVPVYDHWWQTETGWTIAGNPAGIEPLSVKIGSPTVPMPGYDVHILGEDGTELPAGRLGAIAVKLPLPPGTLPTLWNADERFRKAYLDHFPGYYETGDAGMKDEDGYLWIMARTDDVINVAGHRLSTGAIEEVLAGHADVAECAVIGVADSLKGQLPMGFLCLNKGCDRDHDTVVKECIARVRDQIGPVAAFKLAAVVDRLPKTRSGKILRATMAKIADDVEFRTPATIDDPAIIDEIREAIRPLGYGKAG</sequence>
<evidence type="ECO:0000313" key="6">
    <source>
        <dbReference type="Proteomes" id="UP000314011"/>
    </source>
</evidence>
<dbReference type="GO" id="GO:0050218">
    <property type="term" value="F:propionate-CoA ligase activity"/>
    <property type="evidence" value="ECO:0007669"/>
    <property type="project" value="TreeGrafter"/>
</dbReference>
<reference evidence="5 6" key="1">
    <citation type="submission" date="2019-06" db="EMBL/GenBank/DDBJ databases">
        <title>Genome of new Rhodobacteraceae sp. SM1903.</title>
        <authorList>
            <person name="Ren X."/>
        </authorList>
    </citation>
    <scope>NUCLEOTIDE SEQUENCE [LARGE SCALE GENOMIC DNA]</scope>
    <source>
        <strain evidence="5 6">SM1903</strain>
    </source>
</reference>
<dbReference type="EMBL" id="VFFF01000001">
    <property type="protein sequence ID" value="TNY33561.1"/>
    <property type="molecule type" value="Genomic_DNA"/>
</dbReference>
<dbReference type="CDD" id="cd05967">
    <property type="entry name" value="PrpE"/>
    <property type="match status" value="1"/>
</dbReference>
<dbReference type="PANTHER" id="PTHR43347">
    <property type="entry name" value="ACYL-COA SYNTHETASE"/>
    <property type="match status" value="1"/>
</dbReference>
<dbReference type="InterPro" id="IPR000873">
    <property type="entry name" value="AMP-dep_synth/lig_dom"/>
</dbReference>
<comment type="caution">
    <text evidence="5">The sequence shown here is derived from an EMBL/GenBank/DDBJ whole genome shotgun (WGS) entry which is preliminary data.</text>
</comment>
<dbReference type="InterPro" id="IPR042099">
    <property type="entry name" value="ANL_N_sf"/>
</dbReference>
<feature type="domain" description="Acetyl-coenzyme A synthetase N-terminal" evidence="4">
    <location>
        <begin position="3"/>
        <end position="56"/>
    </location>
</feature>
<dbReference type="InterPro" id="IPR020845">
    <property type="entry name" value="AMP-binding_CS"/>
</dbReference>
<dbReference type="FunFam" id="3.40.50.12780:FF:000011">
    <property type="entry name" value="Acetyl-coenzyme A synthetase 2-like, mitochondrial"/>
    <property type="match status" value="1"/>
</dbReference>
<feature type="domain" description="AMP-dependent synthetase/ligase" evidence="2">
    <location>
        <begin position="65"/>
        <end position="443"/>
    </location>
</feature>
<evidence type="ECO:0000259" key="4">
    <source>
        <dbReference type="Pfam" id="PF16177"/>
    </source>
</evidence>
<dbReference type="RefSeq" id="WP_140194248.1">
    <property type="nucleotide sequence ID" value="NZ_CP065915.1"/>
</dbReference>
<dbReference type="PROSITE" id="PS00455">
    <property type="entry name" value="AMP_BINDING"/>
    <property type="match status" value="1"/>
</dbReference>
<evidence type="ECO:0000256" key="1">
    <source>
        <dbReference type="ARBA" id="ARBA00006432"/>
    </source>
</evidence>
<organism evidence="5 6">
    <name type="scientific">Pelagovum pacificum</name>
    <dbReference type="NCBI Taxonomy" id="2588711"/>
    <lineage>
        <taxon>Bacteria</taxon>
        <taxon>Pseudomonadati</taxon>
        <taxon>Pseudomonadota</taxon>
        <taxon>Alphaproteobacteria</taxon>
        <taxon>Rhodobacterales</taxon>
        <taxon>Paracoccaceae</taxon>
        <taxon>Pelagovum</taxon>
    </lineage>
</organism>
<dbReference type="Pfam" id="PF00501">
    <property type="entry name" value="AMP-binding"/>
    <property type="match status" value="1"/>
</dbReference>
<accession>A0A5C5GI61</accession>
<dbReference type="FunFam" id="3.30.300.30:FF:000017">
    <property type="entry name" value="Acyl-CoA synthetase short-chain family member 3"/>
    <property type="match status" value="1"/>
</dbReference>
<evidence type="ECO:0000313" key="5">
    <source>
        <dbReference type="EMBL" id="TNY33561.1"/>
    </source>
</evidence>
<dbReference type="SUPFAM" id="SSF56801">
    <property type="entry name" value="Acetyl-CoA synthetase-like"/>
    <property type="match status" value="1"/>
</dbReference>
<dbReference type="Proteomes" id="UP000314011">
    <property type="component" value="Unassembled WGS sequence"/>
</dbReference>